<evidence type="ECO:0000259" key="8">
    <source>
        <dbReference type="Pfam" id="PF00534"/>
    </source>
</evidence>
<dbReference type="Pfam" id="PF00534">
    <property type="entry name" value="Glycos_transf_1"/>
    <property type="match status" value="1"/>
</dbReference>
<evidence type="ECO:0000256" key="2">
    <source>
        <dbReference type="ARBA" id="ARBA00022676"/>
    </source>
</evidence>
<dbReference type="InterPro" id="IPR017814">
    <property type="entry name" value="Mycothiol_biosynthesis_MshA"/>
</dbReference>
<name>A0ABP5U8K3_9ACTN</name>
<dbReference type="InterPro" id="IPR050194">
    <property type="entry name" value="Glycosyltransferase_grp1"/>
</dbReference>
<evidence type="ECO:0000256" key="6">
    <source>
        <dbReference type="ARBA" id="ARBA00048131"/>
    </source>
</evidence>
<organism evidence="10 11">
    <name type="scientific">Dactylosporangium salmoneum</name>
    <dbReference type="NCBI Taxonomy" id="53361"/>
    <lineage>
        <taxon>Bacteria</taxon>
        <taxon>Bacillati</taxon>
        <taxon>Actinomycetota</taxon>
        <taxon>Actinomycetes</taxon>
        <taxon>Micromonosporales</taxon>
        <taxon>Micromonosporaceae</taxon>
        <taxon>Dactylosporangium</taxon>
    </lineage>
</organism>
<evidence type="ECO:0000256" key="1">
    <source>
        <dbReference type="ARBA" id="ARBA00008449"/>
    </source>
</evidence>
<feature type="binding site" evidence="7">
    <location>
        <position position="84"/>
    </location>
    <ligand>
        <name>1D-myo-inositol 3-phosphate</name>
        <dbReference type="ChEBI" id="CHEBI:58401"/>
    </ligand>
</feature>
<feature type="binding site" evidence="7">
    <location>
        <position position="235"/>
    </location>
    <ligand>
        <name>UDP-N-acetyl-alpha-D-glucosamine</name>
        <dbReference type="ChEBI" id="CHEBI:57705"/>
    </ligand>
</feature>
<feature type="binding site" evidence="7">
    <location>
        <position position="305"/>
    </location>
    <ligand>
        <name>Mg(2+)</name>
        <dbReference type="ChEBI" id="CHEBI:18420"/>
    </ligand>
</feature>
<proteinExistence type="inferred from homology"/>
<evidence type="ECO:0000256" key="5">
    <source>
        <dbReference type="ARBA" id="ARBA00022842"/>
    </source>
</evidence>
<evidence type="ECO:0000256" key="4">
    <source>
        <dbReference type="ARBA" id="ARBA00022723"/>
    </source>
</evidence>
<dbReference type="SUPFAM" id="SSF53756">
    <property type="entry name" value="UDP-Glycosyltransferase/glycogen phosphorylase"/>
    <property type="match status" value="1"/>
</dbReference>
<keyword evidence="5 7" id="KW-0460">Magnesium</keyword>
<evidence type="ECO:0000313" key="10">
    <source>
        <dbReference type="EMBL" id="GAA2372462.1"/>
    </source>
</evidence>
<keyword evidence="3 7" id="KW-0808">Transferase</keyword>
<feature type="binding site" evidence="7">
    <location>
        <position position="326"/>
    </location>
    <ligand>
        <name>UDP-N-acetyl-alpha-D-glucosamine</name>
        <dbReference type="ChEBI" id="CHEBI:57705"/>
    </ligand>
</feature>
<reference evidence="11" key="1">
    <citation type="journal article" date="2019" name="Int. J. Syst. Evol. Microbiol.">
        <title>The Global Catalogue of Microorganisms (GCM) 10K type strain sequencing project: providing services to taxonomists for standard genome sequencing and annotation.</title>
        <authorList>
            <consortium name="The Broad Institute Genomics Platform"/>
            <consortium name="The Broad Institute Genome Sequencing Center for Infectious Disease"/>
            <person name="Wu L."/>
            <person name="Ma J."/>
        </authorList>
    </citation>
    <scope>NUCLEOTIDE SEQUENCE [LARGE SCALE GENOMIC DNA]</scope>
    <source>
        <strain evidence="11">JCM 3272</strain>
    </source>
</reference>
<feature type="binding site" evidence="7">
    <location>
        <position position="318"/>
    </location>
    <ligand>
        <name>UDP-N-acetyl-alpha-D-glucosamine</name>
        <dbReference type="ChEBI" id="CHEBI:57705"/>
    </ligand>
</feature>
<comment type="subunit">
    <text evidence="7">Homodimer.</text>
</comment>
<keyword evidence="4 7" id="KW-0479">Metal-binding</keyword>
<dbReference type="RefSeq" id="WP_344617339.1">
    <property type="nucleotide sequence ID" value="NZ_BAAARV010000074.1"/>
</dbReference>
<dbReference type="EMBL" id="BAAARV010000074">
    <property type="protein sequence ID" value="GAA2372462.1"/>
    <property type="molecule type" value="Genomic_DNA"/>
</dbReference>
<dbReference type="Proteomes" id="UP001501444">
    <property type="component" value="Unassembled WGS sequence"/>
</dbReference>
<dbReference type="PANTHER" id="PTHR45947">
    <property type="entry name" value="SULFOQUINOVOSYL TRANSFERASE SQD2"/>
    <property type="match status" value="1"/>
</dbReference>
<feature type="binding site" evidence="7">
    <location>
        <position position="306"/>
    </location>
    <ligand>
        <name>Mg(2+)</name>
        <dbReference type="ChEBI" id="CHEBI:18420"/>
    </ligand>
</feature>
<accession>A0ABP5U8K3</accession>
<evidence type="ECO:0000259" key="9">
    <source>
        <dbReference type="Pfam" id="PF13579"/>
    </source>
</evidence>
<feature type="binding site" evidence="7">
    <location>
        <position position="332"/>
    </location>
    <ligand>
        <name>Mg(2+)</name>
        <dbReference type="ChEBI" id="CHEBI:18420"/>
    </ligand>
</feature>
<evidence type="ECO:0000256" key="7">
    <source>
        <dbReference type="HAMAP-Rule" id="MF_01695"/>
    </source>
</evidence>
<dbReference type="NCBIfam" id="TIGR03449">
    <property type="entry name" value="mycothiol_MshA"/>
    <property type="match status" value="1"/>
</dbReference>
<feature type="binding site" evidence="7">
    <location>
        <position position="112"/>
    </location>
    <ligand>
        <name>1D-myo-inositol 3-phosphate</name>
        <dbReference type="ChEBI" id="CHEBI:58401"/>
    </ligand>
</feature>
<gene>
    <name evidence="10" type="primary">mshA_1</name>
    <name evidence="7" type="synonym">mshA</name>
    <name evidence="10" type="ORF">GCM10010170_074700</name>
</gene>
<feature type="binding site" evidence="7">
    <location>
        <position position="156"/>
    </location>
    <ligand>
        <name>1D-myo-inositol 3-phosphate</name>
        <dbReference type="ChEBI" id="CHEBI:58401"/>
    </ligand>
</feature>
<keyword evidence="11" id="KW-1185">Reference proteome</keyword>
<dbReference type="Pfam" id="PF13579">
    <property type="entry name" value="Glyco_trans_4_4"/>
    <property type="match status" value="1"/>
</dbReference>
<dbReference type="HAMAP" id="MF_01695">
    <property type="entry name" value="MshA"/>
    <property type="match status" value="1"/>
</dbReference>
<sequence>MPLAPPRRVAIVSVLTSPLAQPGSGDAGGLNVYVAEVARRLAAAGTEVEIFTRATAPEAPGVVAMAPGVVVRHVVAGPLGEMDKADLPGVLDEFTAGLLATGDGFDVVHGHHWLSGAGALTAVRAWGVPLVQSMHSLGKARNASLAPGDAPAPEPQIAGETAVVAAADRLVANTAQEARQLVRLYGARPAQVCTVHPGADLSLFRPGPATAARRRFGIPPDALVLLFAGRVQPLKAPDLLLHVAAALVRERPGLADRLRVVVVGGPSGSGRDNPHRLTKLAAGLGVAGLVRFEPPCPQAELADWYRAATVVVMPSRAETFGLVAVEAQACGTPVVGAAVGGLRTAIRDGVSGVLVEGRDPAAYARAIGRLVADPDRLRRLSAGALAHAAGFGWDETVDRLREVYADAVGQLRSAGASSAGANSSRS</sequence>
<evidence type="ECO:0000256" key="3">
    <source>
        <dbReference type="ARBA" id="ARBA00022679"/>
    </source>
</evidence>
<evidence type="ECO:0000313" key="11">
    <source>
        <dbReference type="Proteomes" id="UP001501444"/>
    </source>
</evidence>
<dbReference type="PANTHER" id="PTHR45947:SF3">
    <property type="entry name" value="SULFOQUINOVOSYL TRANSFERASE SQD2"/>
    <property type="match status" value="1"/>
</dbReference>
<comment type="caution">
    <text evidence="7">Lacks conserved residue(s) required for the propagation of feature annotation.</text>
</comment>
<comment type="similarity">
    <text evidence="1 7">Belongs to the glycosyltransferase group 1 family. MshA subfamily.</text>
</comment>
<feature type="binding site" evidence="7">
    <location>
        <position position="230"/>
    </location>
    <ligand>
        <name>UDP-N-acetyl-alpha-D-glucosamine</name>
        <dbReference type="ChEBI" id="CHEBI:57705"/>
    </ligand>
</feature>
<feature type="binding site" evidence="7">
    <location>
        <begin position="26"/>
        <end position="31"/>
    </location>
    <ligand>
        <name>1D-myo-inositol 3-phosphate</name>
        <dbReference type="ChEBI" id="CHEBI:58401"/>
    </ligand>
</feature>
<dbReference type="InterPro" id="IPR001296">
    <property type="entry name" value="Glyco_trans_1"/>
</dbReference>
<feature type="binding site" evidence="7">
    <location>
        <begin position="21"/>
        <end position="22"/>
    </location>
    <ligand>
        <name>UDP-N-acetyl-alpha-D-glucosamine</name>
        <dbReference type="ChEBI" id="CHEBI:57705"/>
    </ligand>
</feature>
<dbReference type="InterPro" id="IPR028098">
    <property type="entry name" value="Glyco_trans_4-like_N"/>
</dbReference>
<comment type="caution">
    <text evidence="10">The sequence shown here is derived from an EMBL/GenBank/DDBJ whole genome shotgun (WGS) entry which is preliminary data.</text>
</comment>
<protein>
    <recommendedName>
        <fullName evidence="7">D-inositol-3-phosphate glycosyltransferase</fullName>
        <ecNumber evidence="7">2.4.1.250</ecNumber>
    </recommendedName>
    <alternativeName>
        <fullName evidence="7">N-acetylglucosamine-inositol-phosphate N-acetylglucosaminyltransferase</fullName>
        <shortName evidence="7">GlcNAc-Ins-P N-acetylglucosaminyltransferase</shortName>
    </alternativeName>
</protein>
<feature type="binding site" evidence="7">
    <location>
        <position position="29"/>
    </location>
    <ligand>
        <name>UDP-N-acetyl-alpha-D-glucosamine</name>
        <dbReference type="ChEBI" id="CHEBI:57705"/>
    </ligand>
</feature>
<keyword evidence="2 7" id="KW-0328">Glycosyltransferase</keyword>
<comment type="catalytic activity">
    <reaction evidence="6 7">
        <text>1D-myo-inositol 3-phosphate + UDP-N-acetyl-alpha-D-glucosamine = 1D-myo-inositol 2-acetamido-2-deoxy-alpha-D-glucopyranoside 3-phosphate + UDP + H(+)</text>
        <dbReference type="Rhea" id="RHEA:26188"/>
        <dbReference type="ChEBI" id="CHEBI:15378"/>
        <dbReference type="ChEBI" id="CHEBI:57705"/>
        <dbReference type="ChEBI" id="CHEBI:58223"/>
        <dbReference type="ChEBI" id="CHEBI:58401"/>
        <dbReference type="ChEBI" id="CHEBI:58892"/>
        <dbReference type="EC" id="2.4.1.250"/>
    </reaction>
</comment>
<feature type="binding site" evidence="7">
    <location>
        <position position="308"/>
    </location>
    <ligand>
        <name>Mg(2+)</name>
        <dbReference type="ChEBI" id="CHEBI:18420"/>
    </ligand>
</feature>
<comment type="function">
    <text evidence="7">Catalyzes the transfer of a N-acetyl-glucosamine moiety to 1D-myo-inositol 3-phosphate to produce 1D-myo-inositol 2-acetamido-2-deoxy-glucopyranoside 3-phosphate in the mycothiol biosynthesis pathway.</text>
</comment>
<dbReference type="Gene3D" id="3.40.50.2000">
    <property type="entry name" value="Glycogen Phosphorylase B"/>
    <property type="match status" value="2"/>
</dbReference>
<feature type="domain" description="Glycosyl transferase family 1" evidence="8">
    <location>
        <begin position="212"/>
        <end position="382"/>
    </location>
</feature>
<dbReference type="EC" id="2.4.1.250" evidence="7"/>
<feature type="binding site" evidence="7">
    <location>
        <position position="136"/>
    </location>
    <ligand>
        <name>1D-myo-inositol 3-phosphate</name>
        <dbReference type="ChEBI" id="CHEBI:58401"/>
    </ligand>
</feature>
<feature type="domain" description="Glycosyltransferase subfamily 4-like N-terminal" evidence="9">
    <location>
        <begin position="28"/>
        <end position="198"/>
    </location>
</feature>